<dbReference type="InterPro" id="IPR023035">
    <property type="entry name" value="Ribosomal_uS9_bac/plastid"/>
</dbReference>
<reference evidence="11" key="1">
    <citation type="submission" date="2023-07" db="EMBL/GenBank/DDBJ databases">
        <title>Chromosome-level Genome Assembly of Striped Snakehead (Channa striata).</title>
        <authorList>
            <person name="Liu H."/>
        </authorList>
    </citation>
    <scope>NUCLEOTIDE SEQUENCE</scope>
    <source>
        <strain evidence="11">Gz</strain>
        <tissue evidence="11">Muscle</tissue>
    </source>
</reference>
<dbReference type="GO" id="GO:0003723">
    <property type="term" value="F:RNA binding"/>
    <property type="evidence" value="ECO:0007669"/>
    <property type="project" value="TreeGrafter"/>
</dbReference>
<dbReference type="Gene3D" id="3.30.230.10">
    <property type="match status" value="1"/>
</dbReference>
<keyword evidence="5" id="KW-0496">Mitochondrion</keyword>
<proteinExistence type="inferred from homology"/>
<feature type="region of interest" description="Disordered" evidence="10">
    <location>
        <begin position="361"/>
        <end position="385"/>
    </location>
</feature>
<dbReference type="PROSITE" id="PS00360">
    <property type="entry name" value="RIBOSOMAL_S9"/>
    <property type="match status" value="1"/>
</dbReference>
<dbReference type="Pfam" id="PF00380">
    <property type="entry name" value="Ribosomal_S9"/>
    <property type="match status" value="1"/>
</dbReference>
<dbReference type="GO" id="GO:0005743">
    <property type="term" value="C:mitochondrial inner membrane"/>
    <property type="evidence" value="ECO:0007669"/>
    <property type="project" value="UniProtKB-ARBA"/>
</dbReference>
<dbReference type="InterPro" id="IPR020574">
    <property type="entry name" value="Ribosomal_uS9_CS"/>
</dbReference>
<evidence type="ECO:0000313" key="12">
    <source>
        <dbReference type="Proteomes" id="UP001187415"/>
    </source>
</evidence>
<evidence type="ECO:0000313" key="11">
    <source>
        <dbReference type="EMBL" id="KAK2857061.1"/>
    </source>
</evidence>
<evidence type="ECO:0000256" key="10">
    <source>
        <dbReference type="SAM" id="MobiDB-lite"/>
    </source>
</evidence>
<evidence type="ECO:0000256" key="2">
    <source>
        <dbReference type="ARBA" id="ARBA00005251"/>
    </source>
</evidence>
<evidence type="ECO:0000256" key="5">
    <source>
        <dbReference type="ARBA" id="ARBA00023128"/>
    </source>
</evidence>
<dbReference type="GO" id="GO:0005763">
    <property type="term" value="C:mitochondrial small ribosomal subunit"/>
    <property type="evidence" value="ECO:0007669"/>
    <property type="project" value="TreeGrafter"/>
</dbReference>
<keyword evidence="4 9" id="KW-0689">Ribosomal protein</keyword>
<evidence type="ECO:0000256" key="9">
    <source>
        <dbReference type="RuleBase" id="RU003815"/>
    </source>
</evidence>
<comment type="subcellular location">
    <subcellularLocation>
        <location evidence="1">Mitochondrion</location>
    </subcellularLocation>
</comment>
<evidence type="ECO:0000256" key="4">
    <source>
        <dbReference type="ARBA" id="ARBA00022980"/>
    </source>
</evidence>
<dbReference type="NCBIfam" id="NF001099">
    <property type="entry name" value="PRK00132.1"/>
    <property type="match status" value="1"/>
</dbReference>
<dbReference type="EMBL" id="JAUPFM010000003">
    <property type="protein sequence ID" value="KAK2857061.1"/>
    <property type="molecule type" value="Genomic_DNA"/>
</dbReference>
<evidence type="ECO:0000256" key="3">
    <source>
        <dbReference type="ARBA" id="ARBA00022946"/>
    </source>
</evidence>
<accession>A0AA88NGX0</accession>
<comment type="caution">
    <text evidence="11">The sequence shown here is derived from an EMBL/GenBank/DDBJ whole genome shotgun (WGS) entry which is preliminary data.</text>
</comment>
<evidence type="ECO:0000256" key="6">
    <source>
        <dbReference type="ARBA" id="ARBA00023274"/>
    </source>
</evidence>
<dbReference type="GO" id="GO:0003735">
    <property type="term" value="F:structural constituent of ribosome"/>
    <property type="evidence" value="ECO:0007669"/>
    <property type="project" value="InterPro"/>
</dbReference>
<name>A0AA88NGX0_CHASR</name>
<dbReference type="AlphaFoldDB" id="A0AA88NGX0"/>
<dbReference type="SUPFAM" id="SSF54211">
    <property type="entry name" value="Ribosomal protein S5 domain 2-like"/>
    <property type="match status" value="1"/>
</dbReference>
<keyword evidence="6 9" id="KW-0687">Ribonucleoprotein</keyword>
<keyword evidence="12" id="KW-1185">Reference proteome</keyword>
<evidence type="ECO:0000256" key="1">
    <source>
        <dbReference type="ARBA" id="ARBA00004173"/>
    </source>
</evidence>
<dbReference type="InterPro" id="IPR014721">
    <property type="entry name" value="Ribsml_uS5_D2-typ_fold_subgr"/>
</dbReference>
<dbReference type="InterPro" id="IPR020568">
    <property type="entry name" value="Ribosomal_Su5_D2-typ_SF"/>
</dbReference>
<dbReference type="GO" id="GO:0006412">
    <property type="term" value="P:translation"/>
    <property type="evidence" value="ECO:0007669"/>
    <property type="project" value="InterPro"/>
</dbReference>
<keyword evidence="3" id="KW-0809">Transit peptide</keyword>
<protein>
    <recommendedName>
        <fullName evidence="7">Small ribosomal subunit protein uS9m</fullName>
    </recommendedName>
    <alternativeName>
        <fullName evidence="8">28S ribosomal protein S9, mitochondrial</fullName>
    </alternativeName>
</protein>
<dbReference type="Proteomes" id="UP001187415">
    <property type="component" value="Unassembled WGS sequence"/>
</dbReference>
<comment type="similarity">
    <text evidence="2 9">Belongs to the universal ribosomal protein uS9 family.</text>
</comment>
<evidence type="ECO:0000256" key="7">
    <source>
        <dbReference type="ARBA" id="ARBA00039318"/>
    </source>
</evidence>
<dbReference type="PANTHER" id="PTHR21569:SF1">
    <property type="entry name" value="SMALL RIBOSOMAL SUBUNIT PROTEIN US9M"/>
    <property type="match status" value="1"/>
</dbReference>
<evidence type="ECO:0000256" key="8">
    <source>
        <dbReference type="ARBA" id="ARBA00076042"/>
    </source>
</evidence>
<gene>
    <name evidence="11" type="ORF">Q5P01_005796</name>
</gene>
<sequence>MAASSVRTAASFLSKCGNCSSGLGAVSSPFARQVLSRRVCVSSGLRRKNLAAAGPEKFTLEFIQKQVEEFHIGKRHLANMMGEDPDSFTQEDVDRSIAYLFPSGLFEKKARPLMKHPEEIFPLQRADQWGADGRPFHFLFYTGKQSYYSLMHDTYSKIQDIEKYQDRLRAKGLFSQDAKQIVLGTSRWLMKEELEVLLVETISAHDYNHFIQLMERLLSLPYCAKEEEFILHYRRQLEAQSLKQMVPPLQRDDQGVAFSTSDGRRKTATSSVVLRDCGSGRVTVNSQDYLHYFPVLQDREQLMFPLQFTGMLGRFDLECTVSGGGRSSQAGALRLAVARALLSFLSDREVETVRQAGLLTPDPRVRERKKPGQEGARKKFTWKKR</sequence>
<organism evidence="11 12">
    <name type="scientific">Channa striata</name>
    <name type="common">Snakehead murrel</name>
    <name type="synonym">Ophicephalus striatus</name>
    <dbReference type="NCBI Taxonomy" id="64152"/>
    <lineage>
        <taxon>Eukaryota</taxon>
        <taxon>Metazoa</taxon>
        <taxon>Chordata</taxon>
        <taxon>Craniata</taxon>
        <taxon>Vertebrata</taxon>
        <taxon>Euteleostomi</taxon>
        <taxon>Actinopterygii</taxon>
        <taxon>Neopterygii</taxon>
        <taxon>Teleostei</taxon>
        <taxon>Neoteleostei</taxon>
        <taxon>Acanthomorphata</taxon>
        <taxon>Anabantaria</taxon>
        <taxon>Anabantiformes</taxon>
        <taxon>Channoidei</taxon>
        <taxon>Channidae</taxon>
        <taxon>Channa</taxon>
    </lineage>
</organism>
<dbReference type="FunFam" id="3.30.230.10:FF:000035">
    <property type="entry name" value="28S ribosomal protein S9, mitochondrial"/>
    <property type="match status" value="1"/>
</dbReference>
<dbReference type="PANTHER" id="PTHR21569">
    <property type="entry name" value="RIBOSOMAL PROTEIN S9"/>
    <property type="match status" value="1"/>
</dbReference>
<dbReference type="InterPro" id="IPR000754">
    <property type="entry name" value="Ribosomal_uS9"/>
</dbReference>